<dbReference type="PANTHER" id="PTHR40599:SF1">
    <property type="entry name" value="[CITRATE [PRO-3S]-LYASE] LIGASE"/>
    <property type="match status" value="1"/>
</dbReference>
<evidence type="ECO:0000256" key="1">
    <source>
        <dbReference type="ARBA" id="ARBA00022741"/>
    </source>
</evidence>
<dbReference type="SMART" id="SM00764">
    <property type="entry name" value="Citrate_ly_lig"/>
    <property type="match status" value="1"/>
</dbReference>
<dbReference type="EC" id="6.2.1.22" evidence="3"/>
<dbReference type="AlphaFoldDB" id="A0ABD4HJG3"/>
<dbReference type="SUPFAM" id="SSF52374">
    <property type="entry name" value="Nucleotidylyl transferase"/>
    <property type="match status" value="1"/>
</dbReference>
<keyword evidence="1 3" id="KW-0547">Nucleotide-binding</keyword>
<dbReference type="InterPro" id="IPR016181">
    <property type="entry name" value="Acyl_CoA_acyltransferase"/>
</dbReference>
<keyword evidence="3 5" id="KW-0436">Ligase</keyword>
<accession>A0ABD4HJG3</accession>
<evidence type="ECO:0000256" key="2">
    <source>
        <dbReference type="ARBA" id="ARBA00022840"/>
    </source>
</evidence>
<dbReference type="NCBIfam" id="TIGR00124">
    <property type="entry name" value="cit_ly_ligase"/>
    <property type="match status" value="1"/>
</dbReference>
<dbReference type="InterPro" id="IPR014729">
    <property type="entry name" value="Rossmann-like_a/b/a_fold"/>
</dbReference>
<protein>
    <recommendedName>
        <fullName evidence="3">[Citrate [pro-3S]-lyase] ligase</fullName>
        <ecNumber evidence="3">6.2.1.22</ecNumber>
    </recommendedName>
</protein>
<evidence type="ECO:0000313" key="6">
    <source>
        <dbReference type="Proteomes" id="UP000571857"/>
    </source>
</evidence>
<feature type="domain" description="N-acetyltransferase" evidence="4">
    <location>
        <begin position="1"/>
        <end position="129"/>
    </location>
</feature>
<dbReference type="Proteomes" id="UP000571857">
    <property type="component" value="Unassembled WGS sequence"/>
</dbReference>
<evidence type="ECO:0000256" key="3">
    <source>
        <dbReference type="PIRNR" id="PIRNR005751"/>
    </source>
</evidence>
<dbReference type="InterPro" id="IPR004821">
    <property type="entry name" value="Cyt_trans-like"/>
</dbReference>
<dbReference type="SUPFAM" id="SSF55729">
    <property type="entry name" value="Acyl-CoA N-acyltransferases (Nat)"/>
    <property type="match status" value="1"/>
</dbReference>
<dbReference type="Pfam" id="PF08218">
    <property type="entry name" value="Citrate_ly_lig"/>
    <property type="match status" value="1"/>
</dbReference>
<dbReference type="InterPro" id="IPR000182">
    <property type="entry name" value="GNAT_dom"/>
</dbReference>
<comment type="caution">
    <text evidence="5">The sequence shown here is derived from an EMBL/GenBank/DDBJ whole genome shotgun (WGS) entry which is preliminary data.</text>
</comment>
<dbReference type="PIRSF" id="PIRSF005751">
    <property type="entry name" value="Acet_citr_lig"/>
    <property type="match status" value="1"/>
</dbReference>
<dbReference type="InterPro" id="IPR013166">
    <property type="entry name" value="Citrate_lyase_ligase_C"/>
</dbReference>
<dbReference type="NCBIfam" id="TIGR00125">
    <property type="entry name" value="cyt_tran_rel"/>
    <property type="match status" value="1"/>
</dbReference>
<reference evidence="5 6" key="1">
    <citation type="submission" date="2020-06" db="EMBL/GenBank/DDBJ databases">
        <title>Crossreactivity between MHC class I-restricted antigens from cancer cells and an enterococcal bacteriophage.</title>
        <authorList>
            <person name="Fluckiger A."/>
            <person name="Daillere R."/>
            <person name="Sassi M."/>
            <person name="Cattoir V."/>
            <person name="Kroemer G."/>
            <person name="Zitvogel L."/>
        </authorList>
    </citation>
    <scope>NUCLEOTIDE SEQUENCE [LARGE SCALE GENOMIC DNA]</scope>
    <source>
        <strain evidence="5 6">EG4</strain>
    </source>
</reference>
<organism evidence="5 6">
    <name type="scientific">Enterococcus gallinarum</name>
    <dbReference type="NCBI Taxonomy" id="1353"/>
    <lineage>
        <taxon>Bacteria</taxon>
        <taxon>Bacillati</taxon>
        <taxon>Bacillota</taxon>
        <taxon>Bacilli</taxon>
        <taxon>Lactobacillales</taxon>
        <taxon>Enterococcaceae</taxon>
        <taxon>Enterococcus</taxon>
    </lineage>
</organism>
<evidence type="ECO:0000259" key="4">
    <source>
        <dbReference type="PROSITE" id="PS51186"/>
    </source>
</evidence>
<dbReference type="PROSITE" id="PS51186">
    <property type="entry name" value="GNAT"/>
    <property type="match status" value="1"/>
</dbReference>
<gene>
    <name evidence="5" type="primary">citC</name>
    <name evidence="5" type="ORF">HWH42_03255</name>
</gene>
<dbReference type="GO" id="GO:0005524">
    <property type="term" value="F:ATP binding"/>
    <property type="evidence" value="ECO:0007669"/>
    <property type="project" value="UniProtKB-UniRule"/>
</dbReference>
<dbReference type="CDD" id="cd02169">
    <property type="entry name" value="Citrate_lyase_ligase"/>
    <property type="match status" value="1"/>
</dbReference>
<dbReference type="EMBL" id="JABXJK010000009">
    <property type="protein sequence ID" value="MBA0971622.1"/>
    <property type="molecule type" value="Genomic_DNA"/>
</dbReference>
<dbReference type="Gene3D" id="3.40.630.30">
    <property type="match status" value="1"/>
</dbReference>
<dbReference type="InterPro" id="IPR005216">
    <property type="entry name" value="Citrate_lyase_ligase"/>
</dbReference>
<dbReference type="Gene3D" id="3.40.50.620">
    <property type="entry name" value="HUPs"/>
    <property type="match status" value="1"/>
</dbReference>
<dbReference type="GO" id="GO:0008771">
    <property type="term" value="F:[citrate (pro-3S)-lyase] ligase activity"/>
    <property type="evidence" value="ECO:0007669"/>
    <property type="project" value="UniProtKB-EC"/>
</dbReference>
<comment type="function">
    <text evidence="3">Acetylation of prosthetic group (2-(5''-phosphoribosyl)-3'-dephosphocoenzyme-A) of the gamma subunit of citrate lyase.</text>
</comment>
<comment type="catalytic activity">
    <reaction evidence="3">
        <text>holo-[citrate lyase ACP] + acetate + ATP = acetyl-[citrate lyase ACP] + AMP + diphosphate</text>
        <dbReference type="Rhea" id="RHEA:23788"/>
        <dbReference type="Rhea" id="RHEA-COMP:10158"/>
        <dbReference type="Rhea" id="RHEA-COMP:13710"/>
        <dbReference type="ChEBI" id="CHEBI:30089"/>
        <dbReference type="ChEBI" id="CHEBI:30616"/>
        <dbReference type="ChEBI" id="CHEBI:33019"/>
        <dbReference type="ChEBI" id="CHEBI:82683"/>
        <dbReference type="ChEBI" id="CHEBI:137976"/>
        <dbReference type="ChEBI" id="CHEBI:456215"/>
        <dbReference type="EC" id="6.2.1.22"/>
    </reaction>
</comment>
<evidence type="ECO:0000313" key="5">
    <source>
        <dbReference type="EMBL" id="MBA0971622.1"/>
    </source>
</evidence>
<keyword evidence="2 3" id="KW-0067">ATP-binding</keyword>
<sequence>MSEYVVTKIFSENRKNYEQVMELLKKEDIRMDKNLEYTCGIFDSEHNLIATGSCFGNTLRCLAVSSQYQGEGLMNLIVTHLVNYQFNRGIFHLFVYTKTGCESIFKTLGFYRIAKVADQLVFLENKKNGFESYLHQLQANTESVSSDSKISAIVMNANPFSLGHQYLIEKAAKESDLVHVFVVSEDTSVFPFSVRKQLIEKGTSHLNNIVIHPTGPYMISNATFPSYFQKDEESVIRSHALLDVVLFEQIALKLKIKFRYVGEEPFSMVTGIYNQIMKEEFSKIGLKLIEIKRKENNKQIISASKIRQAIKNDDMDIVKTMVPETTLNYILSNDAISVIQKLKMTPNVVHY</sequence>
<name>A0ABD4HJG3_ENTGA</name>
<proteinExistence type="predicted"/>
<dbReference type="PANTHER" id="PTHR40599">
    <property type="entry name" value="[CITRATE [PRO-3S]-LYASE] LIGASE"/>
    <property type="match status" value="1"/>
</dbReference>